<comment type="caution">
    <text evidence="4">The sequence shown here is derived from an EMBL/GenBank/DDBJ whole genome shotgun (WGS) entry which is preliminary data.</text>
</comment>
<dbReference type="Pfam" id="PF08281">
    <property type="entry name" value="Sigma70_r4_2"/>
    <property type="match status" value="1"/>
</dbReference>
<proteinExistence type="predicted"/>
<dbReference type="NCBIfam" id="NF007214">
    <property type="entry name" value="PRK09636.1"/>
    <property type="match status" value="1"/>
</dbReference>
<dbReference type="PANTHER" id="PTHR30173">
    <property type="entry name" value="SIGMA 19 FACTOR"/>
    <property type="match status" value="1"/>
</dbReference>
<dbReference type="InterPro" id="IPR032710">
    <property type="entry name" value="NTF2-like_dom_sf"/>
</dbReference>
<dbReference type="RefSeq" id="WP_102628377.1">
    <property type="nucleotide sequence ID" value="NZ_PDOH01000001.1"/>
</dbReference>
<dbReference type="Gene3D" id="1.10.1740.10">
    <property type="match status" value="1"/>
</dbReference>
<dbReference type="GO" id="GO:0016987">
    <property type="term" value="F:sigma factor activity"/>
    <property type="evidence" value="ECO:0007669"/>
    <property type="project" value="InterPro"/>
</dbReference>
<evidence type="ECO:0000313" key="5">
    <source>
        <dbReference type="Proteomes" id="UP000235346"/>
    </source>
</evidence>
<dbReference type="Proteomes" id="UP000235346">
    <property type="component" value="Unassembled WGS sequence"/>
</dbReference>
<dbReference type="SUPFAM" id="SSF88946">
    <property type="entry name" value="Sigma2 domain of RNA polymerase sigma factors"/>
    <property type="match status" value="1"/>
</dbReference>
<dbReference type="GO" id="GO:0006352">
    <property type="term" value="P:DNA-templated transcription initiation"/>
    <property type="evidence" value="ECO:0007669"/>
    <property type="project" value="InterPro"/>
</dbReference>
<dbReference type="AlphaFoldDB" id="A0A2N7TKX8"/>
<comment type="subunit">
    <text evidence="1">Interacts transiently with the RNA polymerase catalytic core formed by RpoA, RpoB, RpoC and RpoZ (2 alpha, 1 beta, 1 beta' and 1 omega subunit) to form the RNA polymerase holoenzyme that can initiate transcription.</text>
</comment>
<feature type="domain" description="RNA polymerase sigma factor 70 region 4 type 2" evidence="3">
    <location>
        <begin position="108"/>
        <end position="159"/>
    </location>
</feature>
<dbReference type="InterPro" id="IPR013325">
    <property type="entry name" value="RNA_pol_sigma_r2"/>
</dbReference>
<dbReference type="InterPro" id="IPR013324">
    <property type="entry name" value="RNA_pol_sigma_r3/r4-like"/>
</dbReference>
<dbReference type="InterPro" id="IPR013249">
    <property type="entry name" value="RNA_pol_sigma70_r4_t2"/>
</dbReference>
<dbReference type="Pfam" id="PF04542">
    <property type="entry name" value="Sigma70_r2"/>
    <property type="match status" value="1"/>
</dbReference>
<evidence type="ECO:0000259" key="2">
    <source>
        <dbReference type="Pfam" id="PF04542"/>
    </source>
</evidence>
<keyword evidence="5" id="KW-1185">Reference proteome</keyword>
<gene>
    <name evidence="4" type="ORF">C1H66_13400</name>
</gene>
<evidence type="ECO:0000256" key="1">
    <source>
        <dbReference type="ARBA" id="ARBA00011344"/>
    </source>
</evidence>
<protein>
    <submittedName>
        <fullName evidence="4">RNA polymerase subunit sigma-24</fullName>
    </submittedName>
</protein>
<accession>A0A2N7TKX8</accession>
<dbReference type="Gene3D" id="1.10.10.10">
    <property type="entry name" value="Winged helix-like DNA-binding domain superfamily/Winged helix DNA-binding domain"/>
    <property type="match status" value="1"/>
</dbReference>
<evidence type="ECO:0000313" key="4">
    <source>
        <dbReference type="EMBL" id="PMR68856.1"/>
    </source>
</evidence>
<dbReference type="InterPro" id="IPR007627">
    <property type="entry name" value="RNA_pol_sigma70_r2"/>
</dbReference>
<dbReference type="InterPro" id="IPR014284">
    <property type="entry name" value="RNA_pol_sigma-70_dom"/>
</dbReference>
<evidence type="ECO:0000259" key="3">
    <source>
        <dbReference type="Pfam" id="PF08281"/>
    </source>
</evidence>
<feature type="domain" description="RNA polymerase sigma-70 region 2" evidence="2">
    <location>
        <begin position="9"/>
        <end position="71"/>
    </location>
</feature>
<organism evidence="4 5">
    <name type="scientific">Halomonas heilongjiangensis</name>
    <dbReference type="NCBI Taxonomy" id="1387883"/>
    <lineage>
        <taxon>Bacteria</taxon>
        <taxon>Pseudomonadati</taxon>
        <taxon>Pseudomonadota</taxon>
        <taxon>Gammaproteobacteria</taxon>
        <taxon>Oceanospirillales</taxon>
        <taxon>Halomonadaceae</taxon>
        <taxon>Halomonas</taxon>
    </lineage>
</organism>
<dbReference type="OrthoDB" id="3211555at2"/>
<dbReference type="SUPFAM" id="SSF88659">
    <property type="entry name" value="Sigma3 and sigma4 domains of RNA polymerase sigma factors"/>
    <property type="match status" value="1"/>
</dbReference>
<dbReference type="EMBL" id="PNRE01000059">
    <property type="protein sequence ID" value="PMR68856.1"/>
    <property type="molecule type" value="Genomic_DNA"/>
</dbReference>
<name>A0A2N7TKX8_9GAMM</name>
<dbReference type="NCBIfam" id="TIGR02937">
    <property type="entry name" value="sigma70-ECF"/>
    <property type="match status" value="1"/>
</dbReference>
<dbReference type="GO" id="GO:0003677">
    <property type="term" value="F:DNA binding"/>
    <property type="evidence" value="ECO:0007669"/>
    <property type="project" value="InterPro"/>
</dbReference>
<sequence>MPSADLLRFEEARPMLLGLAYRILGSRADAEDAVQDTFLKWQAVDRDAIDTPIAWLTTACTRRCLDLLGNAHRARVDYVGAWLPEPIPTPTVAAAEDGTLLADSLSTAFMLLLERLSPKERAAYLLHEIFDTPYAEIAAMLELKEPACRKLVSRARANLQAAEERHAPSRERQQALLEAFRLAITEGATARLANLLSAEIRLSADGGGKVPTLLEPLHGREEVLAFLVNRLRGYWSDYQWREADINGGPGFVMYREGNVVATVTFGYDRSGQATDIFIVRNPDKLARLTL</sequence>
<dbReference type="InterPro" id="IPR036388">
    <property type="entry name" value="WH-like_DNA-bd_sf"/>
</dbReference>
<dbReference type="SUPFAM" id="SSF54427">
    <property type="entry name" value="NTF2-like"/>
    <property type="match status" value="1"/>
</dbReference>
<dbReference type="PANTHER" id="PTHR30173:SF36">
    <property type="entry name" value="ECF RNA POLYMERASE SIGMA FACTOR SIGJ"/>
    <property type="match status" value="1"/>
</dbReference>
<reference evidence="4 5" key="1">
    <citation type="submission" date="2018-01" db="EMBL/GenBank/DDBJ databases">
        <title>Halomonas endophytica sp. nov., isolated from storage liquid in the stems of Populus euphratica.</title>
        <authorList>
            <person name="Chen C."/>
        </authorList>
    </citation>
    <scope>NUCLEOTIDE SEQUENCE [LARGE SCALE GENOMIC DNA]</scope>
    <source>
        <strain evidence="4 5">DSM 26881</strain>
    </source>
</reference>
<dbReference type="InterPro" id="IPR052704">
    <property type="entry name" value="ECF_Sigma-70_Domain"/>
</dbReference>